<organism evidence="1 2">
    <name type="scientific">Blastomyces percursus</name>
    <dbReference type="NCBI Taxonomy" id="1658174"/>
    <lineage>
        <taxon>Eukaryota</taxon>
        <taxon>Fungi</taxon>
        <taxon>Dikarya</taxon>
        <taxon>Ascomycota</taxon>
        <taxon>Pezizomycotina</taxon>
        <taxon>Eurotiomycetes</taxon>
        <taxon>Eurotiomycetidae</taxon>
        <taxon>Onygenales</taxon>
        <taxon>Ajellomycetaceae</taxon>
        <taxon>Blastomyces</taxon>
    </lineage>
</organism>
<evidence type="ECO:0000313" key="1">
    <source>
        <dbReference type="EMBL" id="OJD12523.1"/>
    </source>
</evidence>
<proteinExistence type="predicted"/>
<reference evidence="1 2" key="1">
    <citation type="submission" date="2015-08" db="EMBL/GenBank/DDBJ databases">
        <title>Emmonsia species relationships and genome sequence.</title>
        <authorList>
            <person name="Cuomo C.A."/>
            <person name="Schwartz I.S."/>
            <person name="Kenyon C."/>
            <person name="De Hoog G.S."/>
            <person name="Govender N.P."/>
            <person name="Botha A."/>
            <person name="Moreno L."/>
            <person name="De Vries M."/>
            <person name="Munoz J.F."/>
            <person name="Stielow J.B."/>
        </authorList>
    </citation>
    <scope>NUCLEOTIDE SEQUENCE [LARGE SCALE GENOMIC DNA]</scope>
    <source>
        <strain evidence="1 2">EI222</strain>
    </source>
</reference>
<dbReference type="STRING" id="1658174.A0A1J9PXC0"/>
<keyword evidence="2" id="KW-1185">Reference proteome</keyword>
<dbReference type="VEuPathDB" id="FungiDB:ACJ73_09337"/>
<accession>A0A1J9PXC0</accession>
<gene>
    <name evidence="1" type="ORF">ACJ73_09337</name>
</gene>
<dbReference type="Proteomes" id="UP000242791">
    <property type="component" value="Unassembled WGS sequence"/>
</dbReference>
<dbReference type="EMBL" id="LGTZ01002581">
    <property type="protein sequence ID" value="OJD12523.1"/>
    <property type="molecule type" value="Genomic_DNA"/>
</dbReference>
<dbReference type="OrthoDB" id="2906425at2759"/>
<sequence>MLVQKRSLKSQDCRCSPQKPLHFNDLLSVPQAQLKILRPLAPEVTVLLRQYSEGEGDLSNHDINSALSKALKDGEVIWIHFARAVVNSTDIPVPQSLGVLSVGGITYAFMHRIDGCSLDKLWPELTNAEKRSVQDQLEFILEKLRLLPVPNKYLGGGNPPQCVDCRIWKRTSPLWMESETQFNEFLLSGNRRSGMESYVEFIRPMFRENHRFV</sequence>
<comment type="caution">
    <text evidence="1">The sequence shown here is derived from an EMBL/GenBank/DDBJ whole genome shotgun (WGS) entry which is preliminary data.</text>
</comment>
<name>A0A1J9PXC0_9EURO</name>
<evidence type="ECO:0000313" key="2">
    <source>
        <dbReference type="Proteomes" id="UP000242791"/>
    </source>
</evidence>
<protein>
    <submittedName>
        <fullName evidence="1">Uncharacterized protein</fullName>
    </submittedName>
</protein>
<dbReference type="AlphaFoldDB" id="A0A1J9PXC0"/>